<dbReference type="InterPro" id="IPR029052">
    <property type="entry name" value="Metallo-depent_PP-like"/>
</dbReference>
<gene>
    <name evidence="4" type="ORF">GYA27_04460</name>
</gene>
<accession>A0A7X9HHB2</accession>
<keyword evidence="2" id="KW-1133">Transmembrane helix</keyword>
<dbReference type="InterPro" id="IPR019079">
    <property type="entry name" value="Capsule_synth_CapA"/>
</dbReference>
<dbReference type="Proteomes" id="UP000526033">
    <property type="component" value="Unassembled WGS sequence"/>
</dbReference>
<dbReference type="InterPro" id="IPR052169">
    <property type="entry name" value="CW_Biosynth-Accessory"/>
</dbReference>
<dbReference type="Pfam" id="PF09587">
    <property type="entry name" value="PGA_cap"/>
    <property type="match status" value="1"/>
</dbReference>
<evidence type="ECO:0000256" key="1">
    <source>
        <dbReference type="ARBA" id="ARBA00005662"/>
    </source>
</evidence>
<dbReference type="SMART" id="SM00854">
    <property type="entry name" value="PGA_cap"/>
    <property type="match status" value="1"/>
</dbReference>
<evidence type="ECO:0000256" key="2">
    <source>
        <dbReference type="SAM" id="Phobius"/>
    </source>
</evidence>
<evidence type="ECO:0000313" key="5">
    <source>
        <dbReference type="Proteomes" id="UP000526033"/>
    </source>
</evidence>
<sequence length="567" mass="64658">MDKNLYRKIALLIFFLLILITAGIFFNIQKFDRSKSTAITADTTNAQELSLQFLEFKKNKLALLNTETTASFIAVGDISFSRGVERVVKYQKNINFPFLKTKEILSNADITYANLETPITYGPEVPDGSMIFRSNPGTELALKWAGIDVVNLANNHSYNFDKEGLRDTFKFLRDADIQYAGAGDNSTQAYTPVLIQKNGIKFALLSYESMDIVPNEYEAEENKPGIAFMRIDKMQESVKKAKTLADVVIVAMHAGEEYVPLGNDLQTNFAHAAIDAGAEVVIGDHPHVIQNAEVYKEKIIFYNLGNFVMDQMWSDDTRRALIFEGIFTKKGLEKFYVTPVQIEHYSQPNPVTGELADTIVNRLQLSMQKEYTVDYDKILESYVKTPKFAYTTVLGNTTKDRTPSEKNIITNLDKDTDYENILLKNGQVQIISGKQLLWTSPENWWVDDVIVEKSLNDERTLVNMSVWKEGNFGKSKPLWETEDDNSIKNHMFVFALENKMLKHIWQSSNLPVPNCKIEFRDIEGDGSVELIAYEGDYQNAPLCTAAHIAVFRWKEWGFYNQWRESIN</sequence>
<name>A0A7X9HHB2_UNCKA</name>
<comment type="similarity">
    <text evidence="1">Belongs to the CapA family.</text>
</comment>
<dbReference type="Gene3D" id="3.60.21.10">
    <property type="match status" value="1"/>
</dbReference>
<dbReference type="PANTHER" id="PTHR33393:SF11">
    <property type="entry name" value="POLYGLUTAMINE SYNTHESIS ACCESSORY PROTEIN RV0574C-RELATED"/>
    <property type="match status" value="1"/>
</dbReference>
<dbReference type="AlphaFoldDB" id="A0A7X9HHB2"/>
<evidence type="ECO:0000313" key="4">
    <source>
        <dbReference type="EMBL" id="NMB70417.1"/>
    </source>
</evidence>
<feature type="transmembrane region" description="Helical" evidence="2">
    <location>
        <begin position="9"/>
        <end position="28"/>
    </location>
</feature>
<proteinExistence type="inferred from homology"/>
<keyword evidence="2" id="KW-0812">Transmembrane</keyword>
<keyword evidence="2" id="KW-0472">Membrane</keyword>
<feature type="domain" description="Capsule synthesis protein CapA" evidence="3">
    <location>
        <begin position="71"/>
        <end position="311"/>
    </location>
</feature>
<comment type="caution">
    <text evidence="4">The sequence shown here is derived from an EMBL/GenBank/DDBJ whole genome shotgun (WGS) entry which is preliminary data.</text>
</comment>
<protein>
    <submittedName>
        <fullName evidence="4">CapA family protein</fullName>
    </submittedName>
</protein>
<evidence type="ECO:0000259" key="3">
    <source>
        <dbReference type="SMART" id="SM00854"/>
    </source>
</evidence>
<dbReference type="PANTHER" id="PTHR33393">
    <property type="entry name" value="POLYGLUTAMINE SYNTHESIS ACCESSORY PROTEIN RV0574C-RELATED"/>
    <property type="match status" value="1"/>
</dbReference>
<dbReference type="CDD" id="cd07381">
    <property type="entry name" value="MPP_CapA"/>
    <property type="match status" value="1"/>
</dbReference>
<dbReference type="SUPFAM" id="SSF56300">
    <property type="entry name" value="Metallo-dependent phosphatases"/>
    <property type="match status" value="1"/>
</dbReference>
<reference evidence="4 5" key="1">
    <citation type="journal article" date="2020" name="Biotechnol. Biofuels">
        <title>New insights from the biogas microbiome by comprehensive genome-resolved metagenomics of nearly 1600 species originating from multiple anaerobic digesters.</title>
        <authorList>
            <person name="Campanaro S."/>
            <person name="Treu L."/>
            <person name="Rodriguez-R L.M."/>
            <person name="Kovalovszki A."/>
            <person name="Ziels R.M."/>
            <person name="Maus I."/>
            <person name="Zhu X."/>
            <person name="Kougias P.G."/>
            <person name="Basile A."/>
            <person name="Luo G."/>
            <person name="Schluter A."/>
            <person name="Konstantinidis K.T."/>
            <person name="Angelidaki I."/>
        </authorList>
    </citation>
    <scope>NUCLEOTIDE SEQUENCE [LARGE SCALE GENOMIC DNA]</scope>
    <source>
        <strain evidence="4">AS27yjCOA_165</strain>
    </source>
</reference>
<dbReference type="EMBL" id="JAAZNL010000058">
    <property type="protein sequence ID" value="NMB70417.1"/>
    <property type="molecule type" value="Genomic_DNA"/>
</dbReference>
<organism evidence="4 5">
    <name type="scientific">candidate division WWE3 bacterium</name>
    <dbReference type="NCBI Taxonomy" id="2053526"/>
    <lineage>
        <taxon>Bacteria</taxon>
        <taxon>Katanobacteria</taxon>
    </lineage>
</organism>